<reference evidence="4" key="1">
    <citation type="journal article" date="2019" name="Int. J. Syst. Evol. Microbiol.">
        <title>The Global Catalogue of Microorganisms (GCM) 10K type strain sequencing project: providing services to taxonomists for standard genome sequencing and annotation.</title>
        <authorList>
            <consortium name="The Broad Institute Genomics Platform"/>
            <consortium name="The Broad Institute Genome Sequencing Center for Infectious Disease"/>
            <person name="Wu L."/>
            <person name="Ma J."/>
        </authorList>
    </citation>
    <scope>NUCLEOTIDE SEQUENCE [LARGE SCALE GENOMIC DNA]</scope>
    <source>
        <strain evidence="4">CCUG 50754</strain>
    </source>
</reference>
<keyword evidence="4" id="KW-1185">Reference proteome</keyword>
<evidence type="ECO:0000256" key="1">
    <source>
        <dbReference type="SAM" id="Phobius"/>
    </source>
</evidence>
<feature type="transmembrane region" description="Helical" evidence="1">
    <location>
        <begin position="67"/>
        <end position="87"/>
    </location>
</feature>
<evidence type="ECO:0000313" key="3">
    <source>
        <dbReference type="EMBL" id="MFD0781171.1"/>
    </source>
</evidence>
<feature type="transmembrane region" description="Helical" evidence="1">
    <location>
        <begin position="38"/>
        <end position="61"/>
    </location>
</feature>
<keyword evidence="3" id="KW-0540">Nuclease</keyword>
<dbReference type="Gene3D" id="3.60.10.10">
    <property type="entry name" value="Endonuclease/exonuclease/phosphatase"/>
    <property type="match status" value="1"/>
</dbReference>
<feature type="transmembrane region" description="Helical" evidence="1">
    <location>
        <begin position="6"/>
        <end position="26"/>
    </location>
</feature>
<name>A0ABW2ZSG4_9MICO</name>
<dbReference type="SUPFAM" id="SSF56219">
    <property type="entry name" value="DNase I-like"/>
    <property type="match status" value="1"/>
</dbReference>
<keyword evidence="3" id="KW-0378">Hydrolase</keyword>
<keyword evidence="3" id="KW-0255">Endonuclease</keyword>
<dbReference type="GO" id="GO:0004519">
    <property type="term" value="F:endonuclease activity"/>
    <property type="evidence" value="ECO:0007669"/>
    <property type="project" value="UniProtKB-KW"/>
</dbReference>
<dbReference type="Pfam" id="PF03372">
    <property type="entry name" value="Exo_endo_phos"/>
    <property type="match status" value="1"/>
</dbReference>
<comment type="caution">
    <text evidence="3">The sequence shown here is derived from an EMBL/GenBank/DDBJ whole genome shotgun (WGS) entry which is preliminary data.</text>
</comment>
<feature type="domain" description="Endonuclease/exonuclease/phosphatase" evidence="2">
    <location>
        <begin position="107"/>
        <end position="328"/>
    </location>
</feature>
<evidence type="ECO:0000259" key="2">
    <source>
        <dbReference type="Pfam" id="PF03372"/>
    </source>
</evidence>
<dbReference type="InterPro" id="IPR036691">
    <property type="entry name" value="Endo/exonu/phosph_ase_sf"/>
</dbReference>
<dbReference type="RefSeq" id="WP_378750098.1">
    <property type="nucleotide sequence ID" value="NZ_JBHSSV010000002.1"/>
</dbReference>
<dbReference type="InterPro" id="IPR005135">
    <property type="entry name" value="Endo/exonuclease/phosphatase"/>
</dbReference>
<gene>
    <name evidence="3" type="ORF">ACFQZV_07630</name>
</gene>
<protein>
    <submittedName>
        <fullName evidence="3">Endonuclease/exonuclease/phosphatase family protein</fullName>
    </submittedName>
</protein>
<proteinExistence type="predicted"/>
<keyword evidence="1" id="KW-0812">Transmembrane</keyword>
<dbReference type="Proteomes" id="UP001597042">
    <property type="component" value="Unassembled WGS sequence"/>
</dbReference>
<dbReference type="EMBL" id="JBHTIM010000001">
    <property type="protein sequence ID" value="MFD0781171.1"/>
    <property type="molecule type" value="Genomic_DNA"/>
</dbReference>
<sequence length="339" mass="35132">MLRLSGVLVTVLCAIAAAVLTWPGFFRVERLFPIAQIISLRTVITIAFAAALVVALLLALVRPMRAFALSLAVVAAVACVSNGVILAQRGLGTDALPEKTDTSIRVLTWNTAGSATPPDTIAKLAVATQADIVTLPETTIESGEQVAVAMREMGSPMWAHHAENSGTPWDAGSTTILISPDLGDYSVIESSRDGSSNTSTVPSAVAMPTGGTGPTIVAAHAVAPRQAYMSDWRTDLQWLADQCAEANVIMAGDFNATIDHMSGLGVDGGTLGRCAETSSETGNGAVATWPTASPALLGAPIDHVMASPHWNATGSLVVRSLDHSGSDHRPLVVQLEPAP</sequence>
<keyword evidence="1" id="KW-0472">Membrane</keyword>
<organism evidence="3 4">
    <name type="scientific">Microbacterium koreense</name>
    <dbReference type="NCBI Taxonomy" id="323761"/>
    <lineage>
        <taxon>Bacteria</taxon>
        <taxon>Bacillati</taxon>
        <taxon>Actinomycetota</taxon>
        <taxon>Actinomycetes</taxon>
        <taxon>Micrococcales</taxon>
        <taxon>Microbacteriaceae</taxon>
        <taxon>Microbacterium</taxon>
    </lineage>
</organism>
<keyword evidence="1" id="KW-1133">Transmembrane helix</keyword>
<evidence type="ECO:0000313" key="4">
    <source>
        <dbReference type="Proteomes" id="UP001597042"/>
    </source>
</evidence>
<accession>A0ABW2ZSG4</accession>